<dbReference type="AlphaFoldDB" id="W1NI69"/>
<proteinExistence type="predicted"/>
<organism evidence="1 2">
    <name type="scientific">Amborella trichopoda</name>
    <dbReference type="NCBI Taxonomy" id="13333"/>
    <lineage>
        <taxon>Eukaryota</taxon>
        <taxon>Viridiplantae</taxon>
        <taxon>Streptophyta</taxon>
        <taxon>Embryophyta</taxon>
        <taxon>Tracheophyta</taxon>
        <taxon>Spermatophyta</taxon>
        <taxon>Magnoliopsida</taxon>
        <taxon>Amborellales</taxon>
        <taxon>Amborellaceae</taxon>
        <taxon>Amborella</taxon>
    </lineage>
</organism>
<name>W1NI69_AMBTC</name>
<accession>W1NI69</accession>
<dbReference type="Proteomes" id="UP000017836">
    <property type="component" value="Unassembled WGS sequence"/>
</dbReference>
<reference evidence="2" key="1">
    <citation type="journal article" date="2013" name="Science">
        <title>The Amborella genome and the evolution of flowering plants.</title>
        <authorList>
            <consortium name="Amborella Genome Project"/>
        </authorList>
    </citation>
    <scope>NUCLEOTIDE SEQUENCE [LARGE SCALE GENOMIC DNA]</scope>
</reference>
<evidence type="ECO:0000313" key="2">
    <source>
        <dbReference type="Proteomes" id="UP000017836"/>
    </source>
</evidence>
<gene>
    <name evidence="1" type="ORF">AMTR_s00009p00263160</name>
</gene>
<evidence type="ECO:0000313" key="1">
    <source>
        <dbReference type="EMBL" id="ERM95168.1"/>
    </source>
</evidence>
<dbReference type="Gramene" id="ERM95168">
    <property type="protein sequence ID" value="ERM95168"/>
    <property type="gene ID" value="AMTR_s00009p00263160"/>
</dbReference>
<dbReference type="HOGENOM" id="CLU_2253689_0_0_1"/>
<dbReference type="EMBL" id="KI397501">
    <property type="protein sequence ID" value="ERM95168.1"/>
    <property type="molecule type" value="Genomic_DNA"/>
</dbReference>
<sequence length="104" mass="11949">MERELEFRHFMEFSSQEGYIFGGDYQQMETDDREFLICIEAFSQVDNLPRPAGRSVLSKGGYQRGKRGYLHCLPLQHQCFNVLMGTGGYSHTATYIMRIACSHG</sequence>
<keyword evidence="2" id="KW-1185">Reference proteome</keyword>
<protein>
    <submittedName>
        <fullName evidence="1">Uncharacterized protein</fullName>
    </submittedName>
</protein>